<evidence type="ECO:0000313" key="2">
    <source>
        <dbReference type="Proteomes" id="UP000241771"/>
    </source>
</evidence>
<dbReference type="Pfam" id="PF05930">
    <property type="entry name" value="Phage_AlpA"/>
    <property type="match status" value="1"/>
</dbReference>
<dbReference type="RefSeq" id="WP_107272098.1">
    <property type="nucleotide sequence ID" value="NZ_PYMA01000008.1"/>
</dbReference>
<accession>A0A2T3NRQ2</accession>
<name>A0A2T3NRQ2_9GAMM</name>
<organism evidence="1 2">
    <name type="scientific">Photobacterium sanctipauli</name>
    <dbReference type="NCBI Taxonomy" id="1342794"/>
    <lineage>
        <taxon>Bacteria</taxon>
        <taxon>Pseudomonadati</taxon>
        <taxon>Pseudomonadota</taxon>
        <taxon>Gammaproteobacteria</taxon>
        <taxon>Vibrionales</taxon>
        <taxon>Vibrionaceae</taxon>
        <taxon>Photobacterium</taxon>
    </lineage>
</organism>
<evidence type="ECO:0000313" key="1">
    <source>
        <dbReference type="EMBL" id="PSW18907.1"/>
    </source>
</evidence>
<protein>
    <submittedName>
        <fullName evidence="1">Transcriptional regulator</fullName>
    </submittedName>
</protein>
<comment type="caution">
    <text evidence="1">The sequence shown here is derived from an EMBL/GenBank/DDBJ whole genome shotgun (WGS) entry which is preliminary data.</text>
</comment>
<gene>
    <name evidence="1" type="ORF">C9I98_13690</name>
</gene>
<dbReference type="AlphaFoldDB" id="A0A2T3NRQ2"/>
<keyword evidence="2" id="KW-1185">Reference proteome</keyword>
<dbReference type="InterPro" id="IPR010260">
    <property type="entry name" value="AlpA"/>
</dbReference>
<dbReference type="Proteomes" id="UP000241771">
    <property type="component" value="Unassembled WGS sequence"/>
</dbReference>
<reference evidence="1 2" key="1">
    <citation type="submission" date="2018-01" db="EMBL/GenBank/DDBJ databases">
        <title>Whole genome sequencing of Histamine producing bacteria.</title>
        <authorList>
            <person name="Butler K."/>
        </authorList>
    </citation>
    <scope>NUCLEOTIDE SEQUENCE [LARGE SCALE GENOMIC DNA]</scope>
    <source>
        <strain evidence="1 2">DSM 100436</strain>
    </source>
</reference>
<proteinExistence type="predicted"/>
<sequence length="89" mass="10074">MSEESSKIAIAFIRMSDIEEITTLKDKTIYRHIGEGVFPPSITLGEQSSGWLKHEVEAILKARILGVKCKDKLRNIVKGLIKKRDTLHI</sequence>
<dbReference type="Gene3D" id="1.10.238.160">
    <property type="match status" value="1"/>
</dbReference>
<dbReference type="EMBL" id="PYMA01000008">
    <property type="protein sequence ID" value="PSW18907.1"/>
    <property type="molecule type" value="Genomic_DNA"/>
</dbReference>